<keyword evidence="3" id="KW-1185">Reference proteome</keyword>
<name>A0A2U3AIX4_9BACL</name>
<dbReference type="EMBL" id="QFVR01000020">
    <property type="protein sequence ID" value="PWI24499.1"/>
    <property type="molecule type" value="Genomic_DNA"/>
</dbReference>
<dbReference type="OrthoDB" id="6197054at2"/>
<dbReference type="Pfam" id="PF01610">
    <property type="entry name" value="DDE_Tnp_ISL3"/>
    <property type="match status" value="1"/>
</dbReference>
<comment type="caution">
    <text evidence="2">The sequence shown here is derived from an EMBL/GenBank/DDBJ whole genome shotgun (WGS) entry which is preliminary data.</text>
</comment>
<organism evidence="2 3">
    <name type="scientific">Kurthia sibirica</name>
    <dbReference type="NCBI Taxonomy" id="202750"/>
    <lineage>
        <taxon>Bacteria</taxon>
        <taxon>Bacillati</taxon>
        <taxon>Bacillota</taxon>
        <taxon>Bacilli</taxon>
        <taxon>Bacillales</taxon>
        <taxon>Caryophanaceae</taxon>
        <taxon>Kurthia</taxon>
    </lineage>
</organism>
<evidence type="ECO:0000259" key="1">
    <source>
        <dbReference type="Pfam" id="PF01610"/>
    </source>
</evidence>
<protein>
    <recommendedName>
        <fullName evidence="1">Transposase IS204/IS1001/IS1096/IS1165 DDE domain-containing protein</fullName>
    </recommendedName>
</protein>
<dbReference type="Proteomes" id="UP000245938">
    <property type="component" value="Unassembled WGS sequence"/>
</dbReference>
<proteinExistence type="predicted"/>
<evidence type="ECO:0000313" key="2">
    <source>
        <dbReference type="EMBL" id="PWI24499.1"/>
    </source>
</evidence>
<dbReference type="InterPro" id="IPR002560">
    <property type="entry name" value="Transposase_DDE"/>
</dbReference>
<reference evidence="2 3" key="1">
    <citation type="submission" date="2018-05" db="EMBL/GenBank/DDBJ databases">
        <title>Kurthia sibirica genome sequence.</title>
        <authorList>
            <person name="Maclea K.S."/>
            <person name="Goen A.E."/>
        </authorList>
    </citation>
    <scope>NUCLEOTIDE SEQUENCE [LARGE SCALE GENOMIC DNA]</scope>
    <source>
        <strain evidence="2 3">ATCC 49154</strain>
    </source>
</reference>
<evidence type="ECO:0000313" key="3">
    <source>
        <dbReference type="Proteomes" id="UP000245938"/>
    </source>
</evidence>
<sequence length="100" mass="11289">MTEKKIAQKEITEPVQLPKAIGEYKGDTDEPIDILPNRRKSTIKHYLQSHGQAAQIVGMDMNQSFKAAIRGFGATKSLSYRCSTFCMYNPHVIKCPIFKV</sequence>
<gene>
    <name evidence="2" type="ORF">DEX24_12975</name>
</gene>
<accession>A0A2U3AIX4</accession>
<dbReference type="AlphaFoldDB" id="A0A2U3AIX4"/>
<dbReference type="RefSeq" id="WP_109306840.1">
    <property type="nucleotide sequence ID" value="NZ_BJUF01000011.1"/>
</dbReference>
<feature type="domain" description="Transposase IS204/IS1001/IS1096/IS1165 DDE" evidence="1">
    <location>
        <begin position="27"/>
        <end position="70"/>
    </location>
</feature>